<keyword evidence="7" id="KW-0653">Protein transport</keyword>
<dbReference type="InterPro" id="IPR051045">
    <property type="entry name" value="TonB-dependent_transducer"/>
</dbReference>
<dbReference type="Proteomes" id="UP001500547">
    <property type="component" value="Unassembled WGS sequence"/>
</dbReference>
<proteinExistence type="inferred from homology"/>
<dbReference type="EMBL" id="BAABLD010000008">
    <property type="protein sequence ID" value="GAA5164339.1"/>
    <property type="molecule type" value="Genomic_DNA"/>
</dbReference>
<reference evidence="13" key="1">
    <citation type="journal article" date="2019" name="Int. J. Syst. Evol. Microbiol.">
        <title>The Global Catalogue of Microorganisms (GCM) 10K type strain sequencing project: providing services to taxonomists for standard genome sequencing and annotation.</title>
        <authorList>
            <consortium name="The Broad Institute Genomics Platform"/>
            <consortium name="The Broad Institute Genome Sequencing Center for Infectious Disease"/>
            <person name="Wu L."/>
            <person name="Ma J."/>
        </authorList>
    </citation>
    <scope>NUCLEOTIDE SEQUENCE [LARGE SCALE GENOMIC DNA]</scope>
    <source>
        <strain evidence="13">JCM 18715</strain>
    </source>
</reference>
<sequence length="234" mass="25070">MTPALPWRNALHRPSLGRSLVLLLCLLLHAIAALALSQITLKVETPLHELPEQALIEVRWLMAPPPPSVTPPESAPNPIAPRTPAATPPVAEAKPTAVLTALAAPGSANDTHSQPAQPVTAPASIVEAPPAPPPAARIEEETVHSAQPDYAYNPKPDYPMLLREQGVGGTVLLRVWAGIDGQPGDILVVKSSGYRLLDDAALRAVRNWRFLPARRGSERLASWVEFAIRFAVTD</sequence>
<evidence type="ECO:0000256" key="10">
    <source>
        <dbReference type="SAM" id="MobiDB-lite"/>
    </source>
</evidence>
<evidence type="ECO:0000256" key="3">
    <source>
        <dbReference type="ARBA" id="ARBA00022448"/>
    </source>
</evidence>
<evidence type="ECO:0000256" key="8">
    <source>
        <dbReference type="ARBA" id="ARBA00022989"/>
    </source>
</evidence>
<evidence type="ECO:0000256" key="2">
    <source>
        <dbReference type="ARBA" id="ARBA00006555"/>
    </source>
</evidence>
<comment type="caution">
    <text evidence="12">The sequence shown here is derived from an EMBL/GenBank/DDBJ whole genome shotgun (WGS) entry which is preliminary data.</text>
</comment>
<evidence type="ECO:0000256" key="7">
    <source>
        <dbReference type="ARBA" id="ARBA00022927"/>
    </source>
</evidence>
<keyword evidence="3" id="KW-0813">Transport</keyword>
<evidence type="ECO:0000313" key="13">
    <source>
        <dbReference type="Proteomes" id="UP001500547"/>
    </source>
</evidence>
<dbReference type="RefSeq" id="WP_345532580.1">
    <property type="nucleotide sequence ID" value="NZ_BAABLD010000008.1"/>
</dbReference>
<keyword evidence="4" id="KW-1003">Cell membrane</keyword>
<comment type="subcellular location">
    <subcellularLocation>
        <location evidence="1">Cell inner membrane</location>
        <topology evidence="1">Single-pass membrane protein</topology>
        <orientation evidence="1">Periplasmic side</orientation>
    </subcellularLocation>
</comment>
<feature type="domain" description="TonB C-terminal" evidence="11">
    <location>
        <begin position="143"/>
        <end position="234"/>
    </location>
</feature>
<evidence type="ECO:0000256" key="6">
    <source>
        <dbReference type="ARBA" id="ARBA00022692"/>
    </source>
</evidence>
<dbReference type="PANTHER" id="PTHR33446">
    <property type="entry name" value="PROTEIN TONB-RELATED"/>
    <property type="match status" value="1"/>
</dbReference>
<keyword evidence="6" id="KW-0812">Transmembrane</keyword>
<dbReference type="PANTHER" id="PTHR33446:SF2">
    <property type="entry name" value="PROTEIN TONB"/>
    <property type="match status" value="1"/>
</dbReference>
<comment type="similarity">
    <text evidence="2">Belongs to the TonB family.</text>
</comment>
<keyword evidence="8" id="KW-1133">Transmembrane helix</keyword>
<dbReference type="NCBIfam" id="TIGR01352">
    <property type="entry name" value="tonB_Cterm"/>
    <property type="match status" value="1"/>
</dbReference>
<evidence type="ECO:0000256" key="1">
    <source>
        <dbReference type="ARBA" id="ARBA00004383"/>
    </source>
</evidence>
<dbReference type="InterPro" id="IPR006260">
    <property type="entry name" value="TonB/TolA_C"/>
</dbReference>
<dbReference type="PROSITE" id="PS52015">
    <property type="entry name" value="TONB_CTD"/>
    <property type="match status" value="1"/>
</dbReference>
<organism evidence="12 13">
    <name type="scientific">Viridibacterium curvum</name>
    <dbReference type="NCBI Taxonomy" id="1101404"/>
    <lineage>
        <taxon>Bacteria</taxon>
        <taxon>Pseudomonadati</taxon>
        <taxon>Pseudomonadota</taxon>
        <taxon>Betaproteobacteria</taxon>
        <taxon>Rhodocyclales</taxon>
        <taxon>Rhodocyclaceae</taxon>
        <taxon>Viridibacterium</taxon>
    </lineage>
</organism>
<feature type="compositionally biased region" description="Pro residues" evidence="10">
    <location>
        <begin position="67"/>
        <end position="81"/>
    </location>
</feature>
<keyword evidence="9" id="KW-0472">Membrane</keyword>
<feature type="region of interest" description="Disordered" evidence="10">
    <location>
        <begin position="67"/>
        <end position="89"/>
    </location>
</feature>
<evidence type="ECO:0000259" key="11">
    <source>
        <dbReference type="PROSITE" id="PS52015"/>
    </source>
</evidence>
<keyword evidence="13" id="KW-1185">Reference proteome</keyword>
<gene>
    <name evidence="12" type="ORF">GCM10025770_18020</name>
</gene>
<evidence type="ECO:0000313" key="12">
    <source>
        <dbReference type="EMBL" id="GAA5164339.1"/>
    </source>
</evidence>
<protein>
    <recommendedName>
        <fullName evidence="11">TonB C-terminal domain-containing protein</fullName>
    </recommendedName>
</protein>
<name>A0ABP9QMC8_9RHOO</name>
<dbReference type="SUPFAM" id="SSF74653">
    <property type="entry name" value="TolA/TonB C-terminal domain"/>
    <property type="match status" value="1"/>
</dbReference>
<evidence type="ECO:0000256" key="5">
    <source>
        <dbReference type="ARBA" id="ARBA00022519"/>
    </source>
</evidence>
<dbReference type="InterPro" id="IPR037682">
    <property type="entry name" value="TonB_C"/>
</dbReference>
<dbReference type="Gene3D" id="3.30.1150.10">
    <property type="match status" value="1"/>
</dbReference>
<dbReference type="Pfam" id="PF03544">
    <property type="entry name" value="TonB_C"/>
    <property type="match status" value="1"/>
</dbReference>
<evidence type="ECO:0000256" key="9">
    <source>
        <dbReference type="ARBA" id="ARBA00023136"/>
    </source>
</evidence>
<evidence type="ECO:0000256" key="4">
    <source>
        <dbReference type="ARBA" id="ARBA00022475"/>
    </source>
</evidence>
<accession>A0ABP9QMC8</accession>
<keyword evidence="5" id="KW-0997">Cell inner membrane</keyword>